<dbReference type="PANTHER" id="PTHR23507:SF1">
    <property type="entry name" value="FI18259P1-RELATED"/>
    <property type="match status" value="1"/>
</dbReference>
<evidence type="ECO:0000313" key="6">
    <source>
        <dbReference type="Proteomes" id="UP000005239"/>
    </source>
</evidence>
<evidence type="ECO:0000256" key="3">
    <source>
        <dbReference type="ARBA" id="ARBA00022989"/>
    </source>
</evidence>
<name>A0A2A6CBQ4_PRIPA</name>
<accession>A0A8R1YFM7</accession>
<keyword evidence="4" id="KW-0472">Membrane</keyword>
<dbReference type="EnsemblMetazoa" id="PPA17160.1">
    <property type="protein sequence ID" value="PPA17160.1"/>
    <property type="gene ID" value="WBGene00106714"/>
</dbReference>
<keyword evidence="3" id="KW-1133">Transmembrane helix</keyword>
<dbReference type="OrthoDB" id="419734at2759"/>
<dbReference type="GO" id="GO:0055085">
    <property type="term" value="P:transmembrane transport"/>
    <property type="evidence" value="ECO:0000318"/>
    <property type="project" value="GO_Central"/>
</dbReference>
<comment type="subcellular location">
    <subcellularLocation>
        <location evidence="1">Membrane</location>
        <topology evidence="1">Multi-pass membrane protein</topology>
    </subcellularLocation>
</comment>
<accession>A0A2A6CBQ4</accession>
<proteinExistence type="predicted"/>
<evidence type="ECO:0000256" key="1">
    <source>
        <dbReference type="ARBA" id="ARBA00004141"/>
    </source>
</evidence>
<keyword evidence="2" id="KW-0812">Transmembrane</keyword>
<reference evidence="6" key="1">
    <citation type="journal article" date="2008" name="Nat. Genet.">
        <title>The Pristionchus pacificus genome provides a unique perspective on nematode lifestyle and parasitism.</title>
        <authorList>
            <person name="Dieterich C."/>
            <person name="Clifton S.W."/>
            <person name="Schuster L.N."/>
            <person name="Chinwalla A."/>
            <person name="Delehaunty K."/>
            <person name="Dinkelacker I."/>
            <person name="Fulton L."/>
            <person name="Fulton R."/>
            <person name="Godfrey J."/>
            <person name="Minx P."/>
            <person name="Mitreva M."/>
            <person name="Roeseler W."/>
            <person name="Tian H."/>
            <person name="Witte H."/>
            <person name="Yang S.P."/>
            <person name="Wilson R.K."/>
            <person name="Sommer R.J."/>
        </authorList>
    </citation>
    <scope>NUCLEOTIDE SEQUENCE [LARGE SCALE GENOMIC DNA]</scope>
    <source>
        <strain evidence="6">PS312</strain>
    </source>
</reference>
<gene>
    <name evidence="5" type="primary">WBGene00106714</name>
</gene>
<reference evidence="5" key="2">
    <citation type="submission" date="2022-06" db="UniProtKB">
        <authorList>
            <consortium name="EnsemblMetazoa"/>
        </authorList>
    </citation>
    <scope>IDENTIFICATION</scope>
    <source>
        <strain evidence="5">PS312</strain>
    </source>
</reference>
<evidence type="ECO:0000313" key="5">
    <source>
        <dbReference type="EnsemblMetazoa" id="PPA17160.1"/>
    </source>
</evidence>
<protein>
    <submittedName>
        <fullName evidence="5">Membrane transporter</fullName>
    </submittedName>
</protein>
<dbReference type="InterPro" id="IPR036259">
    <property type="entry name" value="MFS_trans_sf"/>
</dbReference>
<evidence type="ECO:0000256" key="2">
    <source>
        <dbReference type="ARBA" id="ARBA00022692"/>
    </source>
</evidence>
<organism evidence="5 6">
    <name type="scientific">Pristionchus pacificus</name>
    <name type="common">Parasitic nematode worm</name>
    <dbReference type="NCBI Taxonomy" id="54126"/>
    <lineage>
        <taxon>Eukaryota</taxon>
        <taxon>Metazoa</taxon>
        <taxon>Ecdysozoa</taxon>
        <taxon>Nematoda</taxon>
        <taxon>Chromadorea</taxon>
        <taxon>Rhabditida</taxon>
        <taxon>Rhabditina</taxon>
        <taxon>Diplogasteromorpha</taxon>
        <taxon>Diplogasteroidea</taxon>
        <taxon>Neodiplogasteridae</taxon>
        <taxon>Pristionchus</taxon>
    </lineage>
</organism>
<dbReference type="InterPro" id="IPR011701">
    <property type="entry name" value="MFS"/>
</dbReference>
<dbReference type="GO" id="GO:0022857">
    <property type="term" value="F:transmembrane transporter activity"/>
    <property type="evidence" value="ECO:0000318"/>
    <property type="project" value="GO_Central"/>
</dbReference>
<dbReference type="Pfam" id="PF07690">
    <property type="entry name" value="MFS_1"/>
    <property type="match status" value="1"/>
</dbReference>
<keyword evidence="6" id="KW-1185">Reference proteome</keyword>
<dbReference type="GO" id="GO:0016020">
    <property type="term" value="C:membrane"/>
    <property type="evidence" value="ECO:0000318"/>
    <property type="project" value="GO_Central"/>
</dbReference>
<dbReference type="SUPFAM" id="SSF103473">
    <property type="entry name" value="MFS general substrate transporter"/>
    <property type="match status" value="1"/>
</dbReference>
<dbReference type="PANTHER" id="PTHR23507">
    <property type="entry name" value="ZGC:174356"/>
    <property type="match status" value="1"/>
</dbReference>
<evidence type="ECO:0000256" key="4">
    <source>
        <dbReference type="ARBA" id="ARBA00023136"/>
    </source>
</evidence>
<dbReference type="AlphaFoldDB" id="A0A2A6CBQ4"/>
<dbReference type="Gene3D" id="1.20.1250.20">
    <property type="entry name" value="MFS general substrate transporter like domains"/>
    <property type="match status" value="1"/>
</dbReference>
<dbReference type="Proteomes" id="UP000005239">
    <property type="component" value="Unassembled WGS sequence"/>
</dbReference>
<sequence>MDRSYLCAQVTQWKTEPALFLYMLGSYIKMPVFQNLLFEKSCWEIYNARNLFRFFLKDDDLCSNVTAYNKDEQVQAMANQLFFYSSLILTVPSIPSSLILGSLVDKSQIRKSILIPLVALVISSFVYIALSIWEHSSPYYLLISDFIFGIAGGYTSIIGVSAAYSVRGATGSFRSSRMSRLESAIGLGGCIGSFVSGYIRAAFGYTVVFVIITLLQILAIVYVLLFVKDDVYEEIPDTQPESSFIRRSLIDPLYVLTRIRPLRVVLIACFCAFGLELFAFSGMSDIQFSFMRYQLAWDDKSYGLFTGLSSLFGTIGVIFVYPWLRLIICDALLGSIGLVLKMIFLIVLSFTTSSTVILILSGLYIGSRFVSTAFRTQIANLVEEDEQGKMSSLVSILEGVAGILATAVLNNLFPFTLSIWAGICPLSIVGLLGIALIILIISYFRLSSYKKEEEETQSATTTLDAVEYQ</sequence>